<evidence type="ECO:0000256" key="2">
    <source>
        <dbReference type="SAM" id="MobiDB-lite"/>
    </source>
</evidence>
<dbReference type="EMBL" id="CAUYUJ010014718">
    <property type="protein sequence ID" value="CAK0845153.1"/>
    <property type="molecule type" value="Genomic_DNA"/>
</dbReference>
<sequence>DLHTGPEMSARSTSRGRRGAPLATACLVLAALHAGLVAAPRLLAAQPPTAHRRPAASALGARVEQLKRQLRGAEADAAASALEEIWKPQGSLTQSQLEGTWRLEGSGKRAATPDWPRLLLNMYSGGLGRLLDMEMASQPEVTISASGDATTRTKLRWGFNKDEVLLTSKLKVIGTASLRETPGSIRSSALSLTLPLARPARDLRVAYSDGGLLVLRDQFGAMDLLWRQGAGPAVPVAVREELVDQQPPVDREGAEPAAADTATEPEEAEEQQELLALNEKVEALLGRIDSLKGTVQEQRERAAEDSAERRRLLAEADELEKQFEAAAVDVGAQSVKLGAISTLSSRAQDALEDQSRKIEDKAARCDALRAELAGRYARDVALEENVSSLRARETSLAEQIPMLKRDLNVGPRDSWPWYREALKTAQSEFKQVRADLSSSMAELARNKRNVARASEALRKEEAALEAATNIRVQMKGQLEEQQREYLDQESALPLAEATTDSLRERLGDLGAQLEELEAREAESLQKASEAEAEIASLAAEVKETRKAARRAAKGSKKRQSRWLRLR</sequence>
<dbReference type="Proteomes" id="UP001189429">
    <property type="component" value="Unassembled WGS sequence"/>
</dbReference>
<evidence type="ECO:0000313" key="4">
    <source>
        <dbReference type="Proteomes" id="UP001189429"/>
    </source>
</evidence>
<proteinExistence type="predicted"/>
<feature type="coiled-coil region" evidence="1">
    <location>
        <begin position="56"/>
        <end position="83"/>
    </location>
</feature>
<name>A0ABN9TH51_9DINO</name>
<dbReference type="PANTHER" id="PTHR43941:SF1">
    <property type="entry name" value="STRUCTURAL MAINTENANCE OF CHROMOSOMES PROTEIN 2"/>
    <property type="match status" value="1"/>
</dbReference>
<feature type="region of interest" description="Disordered" evidence="2">
    <location>
        <begin position="546"/>
        <end position="566"/>
    </location>
</feature>
<keyword evidence="4" id="KW-1185">Reference proteome</keyword>
<evidence type="ECO:0000313" key="3">
    <source>
        <dbReference type="EMBL" id="CAK0845153.1"/>
    </source>
</evidence>
<feature type="non-terminal residue" evidence="3">
    <location>
        <position position="1"/>
    </location>
</feature>
<feature type="region of interest" description="Disordered" evidence="2">
    <location>
        <begin position="245"/>
        <end position="271"/>
    </location>
</feature>
<evidence type="ECO:0000256" key="1">
    <source>
        <dbReference type="SAM" id="Coils"/>
    </source>
</evidence>
<accession>A0ABN9TH51</accession>
<dbReference type="PANTHER" id="PTHR43941">
    <property type="entry name" value="STRUCTURAL MAINTENANCE OF CHROMOSOMES PROTEIN 2"/>
    <property type="match status" value="1"/>
</dbReference>
<reference evidence="3" key="1">
    <citation type="submission" date="2023-10" db="EMBL/GenBank/DDBJ databases">
        <authorList>
            <person name="Chen Y."/>
            <person name="Shah S."/>
            <person name="Dougan E. K."/>
            <person name="Thang M."/>
            <person name="Chan C."/>
        </authorList>
    </citation>
    <scope>NUCLEOTIDE SEQUENCE [LARGE SCALE GENOMIC DNA]</scope>
</reference>
<protein>
    <recommendedName>
        <fullName evidence="5">Plastid lipid-associated protein/fibrillin conserved domain-containing protein</fullName>
    </recommendedName>
</protein>
<keyword evidence="1" id="KW-0175">Coiled coil</keyword>
<feature type="compositionally biased region" description="Basic residues" evidence="2">
    <location>
        <begin position="547"/>
        <end position="566"/>
    </location>
</feature>
<comment type="caution">
    <text evidence="3">The sequence shown here is derived from an EMBL/GenBank/DDBJ whole genome shotgun (WGS) entry which is preliminary data.</text>
</comment>
<evidence type="ECO:0008006" key="5">
    <source>
        <dbReference type="Google" id="ProtNLM"/>
    </source>
</evidence>
<organism evidence="3 4">
    <name type="scientific">Prorocentrum cordatum</name>
    <dbReference type="NCBI Taxonomy" id="2364126"/>
    <lineage>
        <taxon>Eukaryota</taxon>
        <taxon>Sar</taxon>
        <taxon>Alveolata</taxon>
        <taxon>Dinophyceae</taxon>
        <taxon>Prorocentrales</taxon>
        <taxon>Prorocentraceae</taxon>
        <taxon>Prorocentrum</taxon>
    </lineage>
</organism>
<gene>
    <name evidence="3" type="ORF">PCOR1329_LOCUS39032</name>
</gene>